<dbReference type="AlphaFoldDB" id="K0TGM4"/>
<keyword evidence="3" id="KW-1185">Reference proteome</keyword>
<sequence length="177" mass="18992">MAGDWRRRHEDSEFSLSDIGGQGTLAIKVEIDVEGPPAAAGLGMAASDVGGVRKNLPRPLPPGADFFVVSRFGTADFILRSLLRENGSNGSVSRADLEHTSRFGNSASPADLENCRRPARQVTRRAPAAGPNPARPPGPPAHPRRGMIVPLRHCDDNKDKIRDTTEQYAGVTEQYAG</sequence>
<dbReference type="EMBL" id="AGNL01002001">
    <property type="protein sequence ID" value="EJK76565.1"/>
    <property type="molecule type" value="Genomic_DNA"/>
</dbReference>
<feature type="compositionally biased region" description="Basic and acidic residues" evidence="1">
    <location>
        <begin position="152"/>
        <end position="165"/>
    </location>
</feature>
<reference evidence="2 3" key="1">
    <citation type="journal article" date="2012" name="Genome Biol.">
        <title>Genome and low-iron response of an oceanic diatom adapted to chronic iron limitation.</title>
        <authorList>
            <person name="Lommer M."/>
            <person name="Specht M."/>
            <person name="Roy A.S."/>
            <person name="Kraemer L."/>
            <person name="Andreson R."/>
            <person name="Gutowska M.A."/>
            <person name="Wolf J."/>
            <person name="Bergner S.V."/>
            <person name="Schilhabel M.B."/>
            <person name="Klostermeier U.C."/>
            <person name="Beiko R.G."/>
            <person name="Rosenstiel P."/>
            <person name="Hippler M."/>
            <person name="Laroche J."/>
        </authorList>
    </citation>
    <scope>NUCLEOTIDE SEQUENCE [LARGE SCALE GENOMIC DNA]</scope>
    <source>
        <strain evidence="2 3">CCMP1005</strain>
    </source>
</reference>
<evidence type="ECO:0000313" key="3">
    <source>
        <dbReference type="Proteomes" id="UP000266841"/>
    </source>
</evidence>
<comment type="caution">
    <text evidence="2">The sequence shown here is derived from an EMBL/GenBank/DDBJ whole genome shotgun (WGS) entry which is preliminary data.</text>
</comment>
<feature type="region of interest" description="Disordered" evidence="1">
    <location>
        <begin position="87"/>
        <end position="177"/>
    </location>
</feature>
<gene>
    <name evidence="2" type="ORF">THAOC_01667</name>
</gene>
<accession>K0TGM4</accession>
<dbReference type="Proteomes" id="UP000266841">
    <property type="component" value="Unassembled WGS sequence"/>
</dbReference>
<protein>
    <submittedName>
        <fullName evidence="2">Uncharacterized protein</fullName>
    </submittedName>
</protein>
<evidence type="ECO:0000256" key="1">
    <source>
        <dbReference type="SAM" id="MobiDB-lite"/>
    </source>
</evidence>
<feature type="non-terminal residue" evidence="2">
    <location>
        <position position="177"/>
    </location>
</feature>
<name>K0TGM4_THAOC</name>
<evidence type="ECO:0000313" key="2">
    <source>
        <dbReference type="EMBL" id="EJK76565.1"/>
    </source>
</evidence>
<organism evidence="2 3">
    <name type="scientific">Thalassiosira oceanica</name>
    <name type="common">Marine diatom</name>
    <dbReference type="NCBI Taxonomy" id="159749"/>
    <lineage>
        <taxon>Eukaryota</taxon>
        <taxon>Sar</taxon>
        <taxon>Stramenopiles</taxon>
        <taxon>Ochrophyta</taxon>
        <taxon>Bacillariophyta</taxon>
        <taxon>Coscinodiscophyceae</taxon>
        <taxon>Thalassiosirophycidae</taxon>
        <taxon>Thalassiosirales</taxon>
        <taxon>Thalassiosiraceae</taxon>
        <taxon>Thalassiosira</taxon>
    </lineage>
</organism>
<proteinExistence type="predicted"/>